<gene>
    <name evidence="1" type="ORF">KC678_05140</name>
</gene>
<reference evidence="1" key="2">
    <citation type="journal article" date="2021" name="Microbiome">
        <title>Successional dynamics and alternative stable states in a saline activated sludge microbial community over 9 years.</title>
        <authorList>
            <person name="Wang Y."/>
            <person name="Ye J."/>
            <person name="Ju F."/>
            <person name="Liu L."/>
            <person name="Boyd J.A."/>
            <person name="Deng Y."/>
            <person name="Parks D.H."/>
            <person name="Jiang X."/>
            <person name="Yin X."/>
            <person name="Woodcroft B.J."/>
            <person name="Tyson G.W."/>
            <person name="Hugenholtz P."/>
            <person name="Polz M.F."/>
            <person name="Zhang T."/>
        </authorList>
    </citation>
    <scope>NUCLEOTIDE SEQUENCE</scope>
    <source>
        <strain evidence="1">HKST-UBA13</strain>
    </source>
</reference>
<organism evidence="1 2">
    <name type="scientific">Candidatus Dojkabacteria bacterium</name>
    <dbReference type="NCBI Taxonomy" id="2099670"/>
    <lineage>
        <taxon>Bacteria</taxon>
        <taxon>Candidatus Dojkabacteria</taxon>
    </lineage>
</organism>
<dbReference type="EMBL" id="JAGQLJ010000145">
    <property type="protein sequence ID" value="MCA9381625.1"/>
    <property type="molecule type" value="Genomic_DNA"/>
</dbReference>
<comment type="caution">
    <text evidence="1">The sequence shown here is derived from an EMBL/GenBank/DDBJ whole genome shotgun (WGS) entry which is preliminary data.</text>
</comment>
<name>A0A955L2C8_9BACT</name>
<reference evidence="1" key="1">
    <citation type="submission" date="2020-04" db="EMBL/GenBank/DDBJ databases">
        <authorList>
            <person name="Zhang T."/>
        </authorList>
    </citation>
    <scope>NUCLEOTIDE SEQUENCE</scope>
    <source>
        <strain evidence="1">HKST-UBA13</strain>
    </source>
</reference>
<accession>A0A955L2C8</accession>
<dbReference type="AlphaFoldDB" id="A0A955L2C8"/>
<sequence>MENVIGWAEIPLSDKGKQYLTSLKEGVCVIVRAKRVNSSVDGMPKIQIEFAEKINNPNRGKSGLAMLNSDDSRFSTGAQRAWITASPAKAKELLGIEIPNDESFTEILQPCPTVGDEEFHLQYDEILESELTENEAAYAENYLKRAGAEGNYFYAGNGQRVASRKTLVVTPKGTVPSPKYIEGSFASAGSVESTLQANRAALNPEVSGTGN</sequence>
<dbReference type="Proteomes" id="UP000775877">
    <property type="component" value="Unassembled WGS sequence"/>
</dbReference>
<evidence type="ECO:0000313" key="1">
    <source>
        <dbReference type="EMBL" id="MCA9381625.1"/>
    </source>
</evidence>
<protein>
    <submittedName>
        <fullName evidence="1">Uncharacterized protein</fullName>
    </submittedName>
</protein>
<evidence type="ECO:0000313" key="2">
    <source>
        <dbReference type="Proteomes" id="UP000775877"/>
    </source>
</evidence>
<proteinExistence type="predicted"/>